<sequence>MKFDPTCRCCCIQTSYENPIRSTRDDFEVEDYEAFQNLLRVFTSYKKDLRKATESSGSIIVELHQFIHKNGFEHFSS</sequence>
<name>A0A9N8W852_9GLOM</name>
<dbReference type="AlphaFoldDB" id="A0A9N8W852"/>
<comment type="caution">
    <text evidence="1">The sequence shown here is derived from an EMBL/GenBank/DDBJ whole genome shotgun (WGS) entry which is preliminary data.</text>
</comment>
<gene>
    <name evidence="1" type="ORF">CPELLU_LOCUS1213</name>
</gene>
<dbReference type="OrthoDB" id="10366162at2759"/>
<keyword evidence="2" id="KW-1185">Reference proteome</keyword>
<accession>A0A9N8W852</accession>
<evidence type="ECO:0000313" key="1">
    <source>
        <dbReference type="EMBL" id="CAG8474112.1"/>
    </source>
</evidence>
<dbReference type="Proteomes" id="UP000789759">
    <property type="component" value="Unassembled WGS sequence"/>
</dbReference>
<reference evidence="1" key="1">
    <citation type="submission" date="2021-06" db="EMBL/GenBank/DDBJ databases">
        <authorList>
            <person name="Kallberg Y."/>
            <person name="Tangrot J."/>
            <person name="Rosling A."/>
        </authorList>
    </citation>
    <scope>NUCLEOTIDE SEQUENCE</scope>
    <source>
        <strain evidence="1">FL966</strain>
    </source>
</reference>
<organism evidence="1 2">
    <name type="scientific">Cetraspora pellucida</name>
    <dbReference type="NCBI Taxonomy" id="1433469"/>
    <lineage>
        <taxon>Eukaryota</taxon>
        <taxon>Fungi</taxon>
        <taxon>Fungi incertae sedis</taxon>
        <taxon>Mucoromycota</taxon>
        <taxon>Glomeromycotina</taxon>
        <taxon>Glomeromycetes</taxon>
        <taxon>Diversisporales</taxon>
        <taxon>Gigasporaceae</taxon>
        <taxon>Cetraspora</taxon>
    </lineage>
</organism>
<evidence type="ECO:0000313" key="2">
    <source>
        <dbReference type="Proteomes" id="UP000789759"/>
    </source>
</evidence>
<protein>
    <submittedName>
        <fullName evidence="1">13083_t:CDS:1</fullName>
    </submittedName>
</protein>
<dbReference type="EMBL" id="CAJVQA010000431">
    <property type="protein sequence ID" value="CAG8474112.1"/>
    <property type="molecule type" value="Genomic_DNA"/>
</dbReference>
<proteinExistence type="predicted"/>